<sequence>MAVNYKIVPFKECHAEEITTFWRENMRQSLGINPVHSFESQMHFLSHILPLSYRIFVAVNDSEHAVGFIAIKPNEINQLYIHPDYQGKGIGSEFIQMAKSQADSFLELRTFEVNKRAQSFYIKHGFLASIGDCDNEEGLQDILFRWDVTQP</sequence>
<dbReference type="AlphaFoldDB" id="A0AAV5NZV5"/>
<dbReference type="Pfam" id="PF13508">
    <property type="entry name" value="Acetyltransf_7"/>
    <property type="match status" value="1"/>
</dbReference>
<comment type="caution">
    <text evidence="2">The sequence shown here is derived from an EMBL/GenBank/DDBJ whole genome shotgun (WGS) entry which is preliminary data.</text>
</comment>
<proteinExistence type="predicted"/>
<dbReference type="GO" id="GO:0016747">
    <property type="term" value="F:acyltransferase activity, transferring groups other than amino-acyl groups"/>
    <property type="evidence" value="ECO:0007669"/>
    <property type="project" value="InterPro"/>
</dbReference>
<keyword evidence="3" id="KW-1185">Reference proteome</keyword>
<dbReference type="RefSeq" id="WP_126607565.1">
    <property type="nucleotide sequence ID" value="NZ_AP025145.1"/>
</dbReference>
<dbReference type="InterPro" id="IPR016181">
    <property type="entry name" value="Acyl_CoA_acyltransferase"/>
</dbReference>
<accession>A0AAV5NZV5</accession>
<organism evidence="2 3">
    <name type="scientific">Vibrio penaeicida</name>
    <dbReference type="NCBI Taxonomy" id="104609"/>
    <lineage>
        <taxon>Bacteria</taxon>
        <taxon>Pseudomonadati</taxon>
        <taxon>Pseudomonadota</taxon>
        <taxon>Gammaproteobacteria</taxon>
        <taxon>Vibrionales</taxon>
        <taxon>Vibrionaceae</taxon>
        <taxon>Vibrio</taxon>
    </lineage>
</organism>
<evidence type="ECO:0000313" key="2">
    <source>
        <dbReference type="EMBL" id="GLQ75844.1"/>
    </source>
</evidence>
<reference evidence="3" key="1">
    <citation type="journal article" date="2019" name="Int. J. Syst. Evol. Microbiol.">
        <title>The Global Catalogue of Microorganisms (GCM) 10K type strain sequencing project: providing services to taxonomists for standard genome sequencing and annotation.</title>
        <authorList>
            <consortium name="The Broad Institute Genomics Platform"/>
            <consortium name="The Broad Institute Genome Sequencing Center for Infectious Disease"/>
            <person name="Wu L."/>
            <person name="Ma J."/>
        </authorList>
    </citation>
    <scope>NUCLEOTIDE SEQUENCE [LARGE SCALE GENOMIC DNA]</scope>
    <source>
        <strain evidence="3">NBRC 15640</strain>
    </source>
</reference>
<dbReference type="Proteomes" id="UP001156690">
    <property type="component" value="Unassembled WGS sequence"/>
</dbReference>
<feature type="domain" description="N-acetyltransferase" evidence="1">
    <location>
        <begin position="5"/>
        <end position="149"/>
    </location>
</feature>
<evidence type="ECO:0000313" key="3">
    <source>
        <dbReference type="Proteomes" id="UP001156690"/>
    </source>
</evidence>
<dbReference type="SUPFAM" id="SSF55729">
    <property type="entry name" value="Acyl-CoA N-acyltransferases (Nat)"/>
    <property type="match status" value="1"/>
</dbReference>
<dbReference type="InterPro" id="IPR000182">
    <property type="entry name" value="GNAT_dom"/>
</dbReference>
<dbReference type="EMBL" id="BSNX01000075">
    <property type="protein sequence ID" value="GLQ75844.1"/>
    <property type="molecule type" value="Genomic_DNA"/>
</dbReference>
<dbReference type="PROSITE" id="PS51186">
    <property type="entry name" value="GNAT"/>
    <property type="match status" value="1"/>
</dbReference>
<protein>
    <recommendedName>
        <fullName evidence="1">N-acetyltransferase domain-containing protein</fullName>
    </recommendedName>
</protein>
<dbReference type="Gene3D" id="3.40.630.30">
    <property type="match status" value="1"/>
</dbReference>
<dbReference type="CDD" id="cd04301">
    <property type="entry name" value="NAT_SF"/>
    <property type="match status" value="1"/>
</dbReference>
<name>A0AAV5NZV5_9VIBR</name>
<gene>
    <name evidence="2" type="ORF">GCM10007932_52070</name>
</gene>
<evidence type="ECO:0000259" key="1">
    <source>
        <dbReference type="PROSITE" id="PS51186"/>
    </source>
</evidence>